<evidence type="ECO:0000313" key="2">
    <source>
        <dbReference type="Proteomes" id="UP000681340"/>
    </source>
</evidence>
<gene>
    <name evidence="1" type="ORF">Aau02nite_40400</name>
</gene>
<name>A0A919SEF4_9ACTN</name>
<dbReference type="EMBL" id="BOQL01000030">
    <property type="protein sequence ID" value="GIM70306.1"/>
    <property type="molecule type" value="Genomic_DNA"/>
</dbReference>
<comment type="caution">
    <text evidence="1">The sequence shown here is derived from an EMBL/GenBank/DDBJ whole genome shotgun (WGS) entry which is preliminary data.</text>
</comment>
<evidence type="ECO:0000313" key="1">
    <source>
        <dbReference type="EMBL" id="GIM70306.1"/>
    </source>
</evidence>
<reference evidence="1" key="1">
    <citation type="submission" date="2021-03" db="EMBL/GenBank/DDBJ databases">
        <title>Whole genome shotgun sequence of Actinoplanes auranticolor NBRC 12245.</title>
        <authorList>
            <person name="Komaki H."/>
            <person name="Tamura T."/>
        </authorList>
    </citation>
    <scope>NUCLEOTIDE SEQUENCE</scope>
    <source>
        <strain evidence="1">NBRC 12245</strain>
    </source>
</reference>
<organism evidence="1 2">
    <name type="scientific">Actinoplanes auranticolor</name>
    <dbReference type="NCBI Taxonomy" id="47988"/>
    <lineage>
        <taxon>Bacteria</taxon>
        <taxon>Bacillati</taxon>
        <taxon>Actinomycetota</taxon>
        <taxon>Actinomycetes</taxon>
        <taxon>Micromonosporales</taxon>
        <taxon>Micromonosporaceae</taxon>
        <taxon>Actinoplanes</taxon>
    </lineage>
</organism>
<accession>A0A919SEF4</accession>
<protein>
    <submittedName>
        <fullName evidence="1">Uncharacterized protein</fullName>
    </submittedName>
</protein>
<proteinExistence type="predicted"/>
<keyword evidence="2" id="KW-1185">Reference proteome</keyword>
<dbReference type="RefSeq" id="WP_212990045.1">
    <property type="nucleotide sequence ID" value="NZ_BAABEA010000015.1"/>
</dbReference>
<dbReference type="AlphaFoldDB" id="A0A919SEF4"/>
<sequence>MSEALDRLRRWEESGATWRVLVRTPDSVEIALLSCDAGEEMDRLRTADPAVLEHVDARPQQE</sequence>
<dbReference type="Proteomes" id="UP000681340">
    <property type="component" value="Unassembled WGS sequence"/>
</dbReference>